<evidence type="ECO:0000256" key="2">
    <source>
        <dbReference type="ARBA" id="ARBA00022475"/>
    </source>
</evidence>
<feature type="transmembrane region" description="Helical" evidence="6">
    <location>
        <begin position="34"/>
        <end position="58"/>
    </location>
</feature>
<feature type="transmembrane region" description="Helical" evidence="6">
    <location>
        <begin position="262"/>
        <end position="279"/>
    </location>
</feature>
<evidence type="ECO:0000313" key="7">
    <source>
        <dbReference type="EMBL" id="AFZ68260.1"/>
    </source>
</evidence>
<evidence type="ECO:0000313" key="8">
    <source>
        <dbReference type="Proteomes" id="UP000010467"/>
    </source>
</evidence>
<dbReference type="PANTHER" id="PTHR30250:SF11">
    <property type="entry name" value="O-ANTIGEN TRANSPORTER-RELATED"/>
    <property type="match status" value="1"/>
</dbReference>
<feature type="transmembrane region" description="Helical" evidence="6">
    <location>
        <begin position="107"/>
        <end position="133"/>
    </location>
</feature>
<evidence type="ECO:0000256" key="4">
    <source>
        <dbReference type="ARBA" id="ARBA00022989"/>
    </source>
</evidence>
<name>L0A5G1_DEIPD</name>
<proteinExistence type="predicted"/>
<keyword evidence="2" id="KW-1003">Cell membrane</keyword>
<dbReference type="PATRIC" id="fig|937777.3.peg.2810"/>
<evidence type="ECO:0000256" key="3">
    <source>
        <dbReference type="ARBA" id="ARBA00022692"/>
    </source>
</evidence>
<dbReference type="EMBL" id="CP003382">
    <property type="protein sequence ID" value="AFZ68260.1"/>
    <property type="molecule type" value="Genomic_DNA"/>
</dbReference>
<sequence>MDGFRCEGPRREGSVVKGVAAQNSPRRLQVDRTILSNAVSFFGATAATATLGFAYSFFADRLFGKDAFGLAQAGVSAMMLLGGLGLLGLTTLLVGELPRARTQPGRLITAALAVSGLAGALLGWLFCFLAPLVSPELGSLVASPLGKLLFTLGVILTTVTQVFDYAMVGLLRSNLQLWRNILASSVRVGALWLAVFYQGPLQIVALLVVSTWTLGHIVSLVLLGAALRARGERVWWRPDWSAMRDLKAAALSHHALNISWQAPSWVFPLLVTAFLGASFNASFYVAWMMFFLVFKVTESLTTVLYAVNAADTSLLAQKMRFTLKTSLALTVLASLVVLPVAPFALGLFGETYAQEATGALRLLVLGVLALIVKMHFLAVSQVQRRIARATRYMAAGAVLEIVLAALGVTWGGMTGLALGIVIAQVIEAAVMAPTVLGALRGQPRLATAS</sequence>
<keyword evidence="5 6" id="KW-0472">Membrane</keyword>
<dbReference type="KEGG" id="dpd:Deipe_2796"/>
<evidence type="ECO:0000256" key="5">
    <source>
        <dbReference type="ARBA" id="ARBA00023136"/>
    </source>
</evidence>
<dbReference type="RefSeq" id="WP_015236562.1">
    <property type="nucleotide sequence ID" value="NC_019793.1"/>
</dbReference>
<organism evidence="7 8">
    <name type="scientific">Deinococcus peraridilitoris (strain DSM 19664 / LMG 22246 / CIP 109416 / KR-200)</name>
    <dbReference type="NCBI Taxonomy" id="937777"/>
    <lineage>
        <taxon>Bacteria</taxon>
        <taxon>Thermotogati</taxon>
        <taxon>Deinococcota</taxon>
        <taxon>Deinococci</taxon>
        <taxon>Deinococcales</taxon>
        <taxon>Deinococcaceae</taxon>
        <taxon>Deinococcus</taxon>
    </lineage>
</organism>
<comment type="subcellular location">
    <subcellularLocation>
        <location evidence="1">Cell membrane</location>
        <topology evidence="1">Multi-pass membrane protein</topology>
    </subcellularLocation>
</comment>
<dbReference type="GO" id="GO:0005886">
    <property type="term" value="C:plasma membrane"/>
    <property type="evidence" value="ECO:0007669"/>
    <property type="project" value="UniProtKB-SubCell"/>
</dbReference>
<dbReference type="Proteomes" id="UP000010467">
    <property type="component" value="Chromosome"/>
</dbReference>
<feature type="transmembrane region" description="Helical" evidence="6">
    <location>
        <begin position="327"/>
        <end position="348"/>
    </location>
</feature>
<dbReference type="PANTHER" id="PTHR30250">
    <property type="entry name" value="PST FAMILY PREDICTED COLANIC ACID TRANSPORTER"/>
    <property type="match status" value="1"/>
</dbReference>
<gene>
    <name evidence="7" type="ordered locus">Deipe_2796</name>
</gene>
<feature type="transmembrane region" description="Helical" evidence="6">
    <location>
        <begin position="360"/>
        <end position="380"/>
    </location>
</feature>
<keyword evidence="3 6" id="KW-0812">Transmembrane</keyword>
<dbReference type="HOGENOM" id="CLU_609323_0_0_0"/>
<dbReference type="OrthoDB" id="145398at2"/>
<keyword evidence="4 6" id="KW-1133">Transmembrane helix</keyword>
<evidence type="ECO:0000256" key="6">
    <source>
        <dbReference type="SAM" id="Phobius"/>
    </source>
</evidence>
<accession>L0A5G1</accession>
<dbReference type="Pfam" id="PF01943">
    <property type="entry name" value="Polysacc_synt"/>
    <property type="match status" value="1"/>
</dbReference>
<keyword evidence="8" id="KW-1185">Reference proteome</keyword>
<protein>
    <submittedName>
        <fullName evidence="7">Membrane protein involved in the export of O-antigen and teichoic acid</fullName>
    </submittedName>
</protein>
<dbReference type="InterPro" id="IPR050833">
    <property type="entry name" value="Poly_Biosynth_Transport"/>
</dbReference>
<dbReference type="STRING" id="937777.Deipe_2796"/>
<dbReference type="AlphaFoldDB" id="L0A5G1"/>
<dbReference type="eggNOG" id="COG2244">
    <property type="taxonomic scope" value="Bacteria"/>
</dbReference>
<feature type="transmembrane region" description="Helical" evidence="6">
    <location>
        <begin position="145"/>
        <end position="165"/>
    </location>
</feature>
<evidence type="ECO:0000256" key="1">
    <source>
        <dbReference type="ARBA" id="ARBA00004651"/>
    </source>
</evidence>
<feature type="transmembrane region" description="Helical" evidence="6">
    <location>
        <begin position="203"/>
        <end position="227"/>
    </location>
</feature>
<feature type="transmembrane region" description="Helical" evidence="6">
    <location>
        <begin position="70"/>
        <end position="95"/>
    </location>
</feature>
<reference evidence="8" key="1">
    <citation type="submission" date="2012-03" db="EMBL/GenBank/DDBJ databases">
        <title>Complete sequence of chromosome of Deinococcus peraridilitoris DSM 19664.</title>
        <authorList>
            <person name="Lucas S."/>
            <person name="Copeland A."/>
            <person name="Lapidus A."/>
            <person name="Glavina del Rio T."/>
            <person name="Dalin E."/>
            <person name="Tice H."/>
            <person name="Bruce D."/>
            <person name="Goodwin L."/>
            <person name="Pitluck S."/>
            <person name="Peters L."/>
            <person name="Mikhailova N."/>
            <person name="Lu M."/>
            <person name="Kyrpides N."/>
            <person name="Mavromatis K."/>
            <person name="Ivanova N."/>
            <person name="Brettin T."/>
            <person name="Detter J.C."/>
            <person name="Han C."/>
            <person name="Larimer F."/>
            <person name="Land M."/>
            <person name="Hauser L."/>
            <person name="Markowitz V."/>
            <person name="Cheng J.-F."/>
            <person name="Hugenholtz P."/>
            <person name="Woyke T."/>
            <person name="Wu D."/>
            <person name="Pukall R."/>
            <person name="Steenblock K."/>
            <person name="Brambilla E."/>
            <person name="Klenk H.-P."/>
            <person name="Eisen J.A."/>
        </authorList>
    </citation>
    <scope>NUCLEOTIDE SEQUENCE [LARGE SCALE GENOMIC DNA]</scope>
    <source>
        <strain evidence="8">DSM 19664 / LMG 22246 / CIP 109416 / KR-200</strain>
    </source>
</reference>
<dbReference type="InterPro" id="IPR002797">
    <property type="entry name" value="Polysacc_synth"/>
</dbReference>